<keyword evidence="14" id="KW-0418">Kinase</keyword>
<dbReference type="RefSeq" id="XP_021289879.1">
    <property type="nucleotide sequence ID" value="XM_021434204.1"/>
</dbReference>
<dbReference type="PANTHER" id="PTHR27008">
    <property type="entry name" value="OS04G0122200 PROTEIN"/>
    <property type="match status" value="1"/>
</dbReference>
<evidence type="ECO:0000256" key="23">
    <source>
        <dbReference type="SAM" id="Phobius"/>
    </source>
</evidence>
<evidence type="ECO:0000256" key="11">
    <source>
        <dbReference type="ARBA" id="ARBA00022729"/>
    </source>
</evidence>
<dbReference type="AlphaFoldDB" id="A0A6J1ATR4"/>
<dbReference type="Pfam" id="PF00560">
    <property type="entry name" value="LRR_1"/>
    <property type="match status" value="9"/>
</dbReference>
<dbReference type="InterPro" id="IPR051809">
    <property type="entry name" value="Plant_receptor-like_S/T_kinase"/>
</dbReference>
<evidence type="ECO:0000256" key="17">
    <source>
        <dbReference type="ARBA" id="ARBA00023136"/>
    </source>
</evidence>
<dbReference type="SUPFAM" id="SSF52047">
    <property type="entry name" value="RNI-like"/>
    <property type="match status" value="1"/>
</dbReference>
<evidence type="ECO:0000259" key="24">
    <source>
        <dbReference type="PROSITE" id="PS50011"/>
    </source>
</evidence>
<dbReference type="FunFam" id="3.80.10.10:FF:000288">
    <property type="entry name" value="LRR receptor-like serine/threonine-protein kinase EFR"/>
    <property type="match status" value="1"/>
</dbReference>
<evidence type="ECO:0000256" key="10">
    <source>
        <dbReference type="ARBA" id="ARBA00022692"/>
    </source>
</evidence>
<comment type="catalytic activity">
    <reaction evidence="21">
        <text>L-seryl-[protein] + ATP = O-phospho-L-seryl-[protein] + ADP + H(+)</text>
        <dbReference type="Rhea" id="RHEA:17989"/>
        <dbReference type="Rhea" id="RHEA-COMP:9863"/>
        <dbReference type="Rhea" id="RHEA-COMP:11604"/>
        <dbReference type="ChEBI" id="CHEBI:15378"/>
        <dbReference type="ChEBI" id="CHEBI:29999"/>
        <dbReference type="ChEBI" id="CHEBI:30616"/>
        <dbReference type="ChEBI" id="CHEBI:83421"/>
        <dbReference type="ChEBI" id="CHEBI:456216"/>
        <dbReference type="EC" id="2.7.11.1"/>
    </reaction>
</comment>
<dbReference type="PROSITE" id="PS00107">
    <property type="entry name" value="PROTEIN_KINASE_ATP"/>
    <property type="match status" value="1"/>
</dbReference>
<feature type="transmembrane region" description="Helical" evidence="23">
    <location>
        <begin position="724"/>
        <end position="753"/>
    </location>
</feature>
<dbReference type="InterPro" id="IPR003591">
    <property type="entry name" value="Leu-rich_rpt_typical-subtyp"/>
</dbReference>
<reference evidence="26" key="1">
    <citation type="submission" date="2025-08" db="UniProtKB">
        <authorList>
            <consortium name="RefSeq"/>
        </authorList>
    </citation>
    <scope>IDENTIFICATION</scope>
    <source>
        <tissue evidence="26">Leaf</tissue>
    </source>
</reference>
<sequence>MLLLAVNVQPTLPERYVHPIYCGPTKLSCSQLRCPFHRFSTEISHPLLGQINVGLLLFLDYCCRFCSYQDSCLPKSMNSRCFSSYFLKVILISWMISSLESAVVPSSTNATESDRLALLDFKNRVTQDPLKIMDSWNDSIPCCNWIGVACSPSSGRVVVLNLENHKVVGSIPPSIGNLTFLTGINLGGNGFHGEVPQEIGRLLRLQHLNLTRNSFGGKIPTNLTHCTVLTVLDTSYNEFVGQIPDQLSTLSKLAILRLTGNSLTGRIPAWIGNLSSLHSLFLSMNNLQGSIPPELGQLSGLGYFQLYGNYLSGIVPPSIYNVSSIYFFSVTQNQLQGHLPLDVGLTLPNLEVFAGGVNNFTGPIPVSLSNASRLQIIDFANNSLTGTMPGNLGSLLGLIRLNFDDNQLGTGGIGDLSFLNFLSNCSFLEVLGLAGNRFGGELPSSIANLSNLLQRLTMGENLISGSIPIGIGNLVSLYILGLERNYFSGSVPTVIGKLQKLEELDLEGNRFSGSIPSSLGNLTLLNGLYLHDNKFEGSIPPSLGNCQNLLAINLSSNNLSGIIPMQIWGLSSLEKFLSISHNFLTGSLPVEVGQLDQLEKLDLSQNKLSGEIPKSLGSCTSLESLHLEHNSFGGTIPLSLESLRGIEEIDLSYNNLSGQIPEFLGKIVSLRHLNLSYNDFEGEVSREGILANASVISILGNNKLCGGISELYLPPCSTSSSGKYLTLIIISVTISVVTLIFLLFCSFVTYNLVQSHSIPSSSKEWRSGMSYSDILKATNGFSEENLIGSGNFGSVYKGNIANDGTIVAIKVLNLQQRGASKSFIDECNALRNVRHRNILRIITACSSLDHQGNDFKCLVFDFMSSGSLYQWLHPGGNDQYQNKKLSLIQRLDIAIDVASALDYLHHQCETPIVHCDLKPSNVLLDENMTAHVGDFGLARFLFDSSDNPSSNQTISIKLKGSIGYIPPEYGIGSQASIYGDIYNYGILLLEMFTGKSPTDDMFKDDQSLHNFVEVALAKHVMDVVDLSMLSEEENAEEETELIMMRKPHSHVSAASMVEEFVVPVMKVGLSCSATSPTERVIMTFVINKLKDIKDRFLKLKRNNKRRMRRH</sequence>
<evidence type="ECO:0000256" key="5">
    <source>
        <dbReference type="ARBA" id="ARBA00022475"/>
    </source>
</evidence>
<evidence type="ECO:0000256" key="13">
    <source>
        <dbReference type="ARBA" id="ARBA00022741"/>
    </source>
</evidence>
<evidence type="ECO:0000313" key="26">
    <source>
        <dbReference type="RefSeq" id="XP_021289879.1"/>
    </source>
</evidence>
<feature type="domain" description="Protein kinase" evidence="24">
    <location>
        <begin position="781"/>
        <end position="1051"/>
    </location>
</feature>
<comment type="similarity">
    <text evidence="2">Belongs to the protein kinase superfamily. Ser/Thr protein kinase family.</text>
</comment>
<dbReference type="Proteomes" id="UP000504621">
    <property type="component" value="Unplaced"/>
</dbReference>
<keyword evidence="12" id="KW-0677">Repeat</keyword>
<evidence type="ECO:0000256" key="18">
    <source>
        <dbReference type="ARBA" id="ARBA00023170"/>
    </source>
</evidence>
<keyword evidence="9" id="KW-0808">Transferase</keyword>
<name>A0A6J1ATR4_9ROSI</name>
<organism evidence="25 26">
    <name type="scientific">Herrania umbratica</name>
    <dbReference type="NCBI Taxonomy" id="108875"/>
    <lineage>
        <taxon>Eukaryota</taxon>
        <taxon>Viridiplantae</taxon>
        <taxon>Streptophyta</taxon>
        <taxon>Embryophyta</taxon>
        <taxon>Tracheophyta</taxon>
        <taxon>Spermatophyta</taxon>
        <taxon>Magnoliopsida</taxon>
        <taxon>eudicotyledons</taxon>
        <taxon>Gunneridae</taxon>
        <taxon>Pentapetalae</taxon>
        <taxon>rosids</taxon>
        <taxon>malvids</taxon>
        <taxon>Malvales</taxon>
        <taxon>Malvaceae</taxon>
        <taxon>Byttnerioideae</taxon>
        <taxon>Herrania</taxon>
    </lineage>
</organism>
<dbReference type="Gene3D" id="3.80.10.10">
    <property type="entry name" value="Ribonuclease Inhibitor"/>
    <property type="match status" value="2"/>
</dbReference>
<evidence type="ECO:0000256" key="12">
    <source>
        <dbReference type="ARBA" id="ARBA00022737"/>
    </source>
</evidence>
<proteinExistence type="inferred from homology"/>
<dbReference type="GeneID" id="110420828"/>
<evidence type="ECO:0000256" key="4">
    <source>
        <dbReference type="ARBA" id="ARBA00012513"/>
    </source>
</evidence>
<dbReference type="FunFam" id="3.80.10.10:FF:000275">
    <property type="entry name" value="Leucine-rich repeat receptor-like protein kinase"/>
    <property type="match status" value="1"/>
</dbReference>
<dbReference type="InterPro" id="IPR032675">
    <property type="entry name" value="LRR_dom_sf"/>
</dbReference>
<evidence type="ECO:0000256" key="3">
    <source>
        <dbReference type="ARBA" id="ARBA00009592"/>
    </source>
</evidence>
<evidence type="ECO:0000313" key="25">
    <source>
        <dbReference type="Proteomes" id="UP000504621"/>
    </source>
</evidence>
<dbReference type="InterPro" id="IPR000719">
    <property type="entry name" value="Prot_kinase_dom"/>
</dbReference>
<dbReference type="PANTHER" id="PTHR27008:SF499">
    <property type="entry name" value="OS06G0581500 PROTEIN"/>
    <property type="match status" value="1"/>
</dbReference>
<evidence type="ECO:0000256" key="8">
    <source>
        <dbReference type="ARBA" id="ARBA00022614"/>
    </source>
</evidence>
<gene>
    <name evidence="26" type="primary">LOC110420828</name>
</gene>
<keyword evidence="17 23" id="KW-0472">Membrane</keyword>
<dbReference type="PROSITE" id="PS00108">
    <property type="entry name" value="PROTEIN_KINASE_ST"/>
    <property type="match status" value="1"/>
</dbReference>
<evidence type="ECO:0000256" key="19">
    <source>
        <dbReference type="ARBA" id="ARBA00023180"/>
    </source>
</evidence>
<feature type="binding site" evidence="22">
    <location>
        <position position="810"/>
    </location>
    <ligand>
        <name>ATP</name>
        <dbReference type="ChEBI" id="CHEBI:30616"/>
    </ligand>
</feature>
<dbReference type="OrthoDB" id="676979at2759"/>
<dbReference type="Pfam" id="PF13855">
    <property type="entry name" value="LRR_8"/>
    <property type="match status" value="1"/>
</dbReference>
<accession>A0A6J1ATR4</accession>
<dbReference type="Pfam" id="PF00069">
    <property type="entry name" value="Pkinase"/>
    <property type="match status" value="1"/>
</dbReference>
<evidence type="ECO:0000256" key="14">
    <source>
        <dbReference type="ARBA" id="ARBA00022777"/>
    </source>
</evidence>
<dbReference type="Gene3D" id="1.10.510.10">
    <property type="entry name" value="Transferase(Phosphotransferase) domain 1"/>
    <property type="match status" value="1"/>
</dbReference>
<keyword evidence="8" id="KW-0433">Leucine-rich repeat</keyword>
<dbReference type="InterPro" id="IPR017441">
    <property type="entry name" value="Protein_kinase_ATP_BS"/>
</dbReference>
<evidence type="ECO:0000256" key="21">
    <source>
        <dbReference type="ARBA" id="ARBA00048679"/>
    </source>
</evidence>
<keyword evidence="25" id="KW-1185">Reference proteome</keyword>
<keyword evidence="11" id="KW-0732">Signal</keyword>
<dbReference type="FunFam" id="3.30.200.20:FF:000432">
    <property type="entry name" value="LRR receptor-like serine/threonine-protein kinase EFR"/>
    <property type="match status" value="1"/>
</dbReference>
<evidence type="ECO:0000256" key="6">
    <source>
        <dbReference type="ARBA" id="ARBA00022527"/>
    </source>
</evidence>
<dbReference type="InterPro" id="IPR008271">
    <property type="entry name" value="Ser/Thr_kinase_AS"/>
</dbReference>
<dbReference type="FunFam" id="3.80.10.10:FF:001158">
    <property type="entry name" value="Leucine-rich repeat protein kinase family protein"/>
    <property type="match status" value="1"/>
</dbReference>
<dbReference type="GO" id="GO:0005524">
    <property type="term" value="F:ATP binding"/>
    <property type="evidence" value="ECO:0007669"/>
    <property type="project" value="UniProtKB-UniRule"/>
</dbReference>
<dbReference type="FunFam" id="1.10.510.10:FF:000358">
    <property type="entry name" value="Putative leucine-rich repeat receptor-like serine/threonine-protein kinase"/>
    <property type="match status" value="1"/>
</dbReference>
<evidence type="ECO:0000256" key="15">
    <source>
        <dbReference type="ARBA" id="ARBA00022840"/>
    </source>
</evidence>
<dbReference type="GO" id="GO:0004674">
    <property type="term" value="F:protein serine/threonine kinase activity"/>
    <property type="evidence" value="ECO:0007669"/>
    <property type="project" value="UniProtKB-KW"/>
</dbReference>
<keyword evidence="16 23" id="KW-1133">Transmembrane helix</keyword>
<comment type="catalytic activity">
    <reaction evidence="20">
        <text>L-threonyl-[protein] + ATP = O-phospho-L-threonyl-[protein] + ADP + H(+)</text>
        <dbReference type="Rhea" id="RHEA:46608"/>
        <dbReference type="Rhea" id="RHEA-COMP:11060"/>
        <dbReference type="Rhea" id="RHEA-COMP:11605"/>
        <dbReference type="ChEBI" id="CHEBI:15378"/>
        <dbReference type="ChEBI" id="CHEBI:30013"/>
        <dbReference type="ChEBI" id="CHEBI:30616"/>
        <dbReference type="ChEBI" id="CHEBI:61977"/>
        <dbReference type="ChEBI" id="CHEBI:456216"/>
        <dbReference type="EC" id="2.7.11.1"/>
    </reaction>
</comment>
<keyword evidence="19" id="KW-0325">Glycoprotein</keyword>
<evidence type="ECO:0000256" key="2">
    <source>
        <dbReference type="ARBA" id="ARBA00008684"/>
    </source>
</evidence>
<keyword evidence="15 22" id="KW-0067">ATP-binding</keyword>
<keyword evidence="18" id="KW-0675">Receptor</keyword>
<comment type="similarity">
    <text evidence="3">Belongs to the RLP family.</text>
</comment>
<evidence type="ECO:0000256" key="1">
    <source>
        <dbReference type="ARBA" id="ARBA00004251"/>
    </source>
</evidence>
<dbReference type="Gene3D" id="3.30.200.20">
    <property type="entry name" value="Phosphorylase Kinase, domain 1"/>
    <property type="match status" value="1"/>
</dbReference>
<evidence type="ECO:0000256" key="22">
    <source>
        <dbReference type="PROSITE-ProRule" id="PRU10141"/>
    </source>
</evidence>
<dbReference type="InterPro" id="IPR013210">
    <property type="entry name" value="LRR_N_plant-typ"/>
</dbReference>
<keyword evidence="13 22" id="KW-0547">Nucleotide-binding</keyword>
<dbReference type="PROSITE" id="PS50011">
    <property type="entry name" value="PROTEIN_KINASE_DOM"/>
    <property type="match status" value="1"/>
</dbReference>
<dbReference type="InterPro" id="IPR001611">
    <property type="entry name" value="Leu-rich_rpt"/>
</dbReference>
<evidence type="ECO:0000256" key="16">
    <source>
        <dbReference type="ARBA" id="ARBA00022989"/>
    </source>
</evidence>
<dbReference type="SMART" id="SM00369">
    <property type="entry name" value="LRR_TYP"/>
    <property type="match status" value="6"/>
</dbReference>
<evidence type="ECO:0000256" key="9">
    <source>
        <dbReference type="ARBA" id="ARBA00022679"/>
    </source>
</evidence>
<dbReference type="SUPFAM" id="SSF52058">
    <property type="entry name" value="L domain-like"/>
    <property type="match status" value="1"/>
</dbReference>
<dbReference type="EC" id="2.7.11.1" evidence="4"/>
<keyword evidence="5" id="KW-1003">Cell membrane</keyword>
<dbReference type="Pfam" id="PF08263">
    <property type="entry name" value="LRRNT_2"/>
    <property type="match status" value="1"/>
</dbReference>
<dbReference type="GO" id="GO:0005886">
    <property type="term" value="C:plasma membrane"/>
    <property type="evidence" value="ECO:0007669"/>
    <property type="project" value="UniProtKB-SubCell"/>
</dbReference>
<keyword evidence="6" id="KW-0723">Serine/threonine-protein kinase</keyword>
<evidence type="ECO:0000256" key="7">
    <source>
        <dbReference type="ARBA" id="ARBA00022553"/>
    </source>
</evidence>
<protein>
    <recommendedName>
        <fullName evidence="4">non-specific serine/threonine protein kinase</fullName>
        <ecNumber evidence="4">2.7.11.1</ecNumber>
    </recommendedName>
</protein>
<evidence type="ECO:0000256" key="20">
    <source>
        <dbReference type="ARBA" id="ARBA00047899"/>
    </source>
</evidence>
<keyword evidence="10 23" id="KW-0812">Transmembrane</keyword>
<dbReference type="InterPro" id="IPR011009">
    <property type="entry name" value="Kinase-like_dom_sf"/>
</dbReference>
<comment type="subcellular location">
    <subcellularLocation>
        <location evidence="1">Cell membrane</location>
        <topology evidence="1">Single-pass type I membrane protein</topology>
    </subcellularLocation>
</comment>
<dbReference type="SMART" id="SM00220">
    <property type="entry name" value="S_TKc"/>
    <property type="match status" value="1"/>
</dbReference>
<keyword evidence="7" id="KW-0597">Phosphoprotein</keyword>
<dbReference type="SUPFAM" id="SSF56112">
    <property type="entry name" value="Protein kinase-like (PK-like)"/>
    <property type="match status" value="1"/>
</dbReference>